<evidence type="ECO:0000313" key="2">
    <source>
        <dbReference type="Proteomes" id="UP000295511"/>
    </source>
</evidence>
<dbReference type="Proteomes" id="UP000295511">
    <property type="component" value="Unassembled WGS sequence"/>
</dbReference>
<evidence type="ECO:0000313" key="1">
    <source>
        <dbReference type="EMBL" id="TDF89415.1"/>
    </source>
</evidence>
<dbReference type="RefSeq" id="WP_133206605.1">
    <property type="nucleotide sequence ID" value="NZ_SMRU01000040.1"/>
</dbReference>
<name>A0A4R5K7W5_9MICC</name>
<organism evidence="1 2">
    <name type="scientific">Arthrobacter terricola</name>
    <dbReference type="NCBI Taxonomy" id="2547396"/>
    <lineage>
        <taxon>Bacteria</taxon>
        <taxon>Bacillati</taxon>
        <taxon>Actinomycetota</taxon>
        <taxon>Actinomycetes</taxon>
        <taxon>Micrococcales</taxon>
        <taxon>Micrococcaceae</taxon>
        <taxon>Arthrobacter</taxon>
    </lineage>
</organism>
<dbReference type="OrthoDB" id="4943913at2"/>
<proteinExistence type="predicted"/>
<comment type="caution">
    <text evidence="1">The sequence shown here is derived from an EMBL/GenBank/DDBJ whole genome shotgun (WGS) entry which is preliminary data.</text>
</comment>
<gene>
    <name evidence="1" type="ORF">E1809_23135</name>
</gene>
<protein>
    <submittedName>
        <fullName evidence="1">Uncharacterized protein</fullName>
    </submittedName>
</protein>
<reference evidence="1 2" key="1">
    <citation type="submission" date="2019-03" db="EMBL/GenBank/DDBJ databases">
        <title>Whole genome sequence of Arthrobacter sp JH1-1.</title>
        <authorList>
            <person name="Trinh H.N."/>
        </authorList>
    </citation>
    <scope>NUCLEOTIDE SEQUENCE [LARGE SCALE GENOMIC DNA]</scope>
    <source>
        <strain evidence="1 2">JH1-1</strain>
    </source>
</reference>
<keyword evidence="2" id="KW-1185">Reference proteome</keyword>
<dbReference type="AlphaFoldDB" id="A0A4R5K7W5"/>
<dbReference type="EMBL" id="SMRU01000040">
    <property type="protein sequence ID" value="TDF89415.1"/>
    <property type="molecule type" value="Genomic_DNA"/>
</dbReference>
<accession>A0A4R5K7W5</accession>
<sequence>MKRIASIKTAPDAVTLEKACPKDFVVVDDIGDFTYYPSESAMLEDLEYVDEAACVLDRDGNDCRLVLDRNRNLSLGPSFGPVEFSWLRRAWMNNQHRNLTAHRLQRFYPVSREALLSEMFETLSLERADQEDDGTAWVLDVGDTETHPNTLHDVDVLLAGADHLERATVRDPFGHLYRPVRHGTRRFLAPGSGWIYYVEISARDRRPRHLEAGAEGMVRG</sequence>